<dbReference type="InterPro" id="IPR030895">
    <property type="entry name" value="T5SS_PEPC_rpt"/>
</dbReference>
<reference evidence="2 3" key="1">
    <citation type="journal article" date="2007" name="Nat. Biotechnol.">
        <title>Complete genome sequence of the myxobacterium Sorangium cellulosum.</title>
        <authorList>
            <person name="Schneiker S."/>
            <person name="Perlova O."/>
            <person name="Kaiser O."/>
            <person name="Gerth K."/>
            <person name="Alici A."/>
            <person name="Altmeyer M.O."/>
            <person name="Bartels D."/>
            <person name="Bekel T."/>
            <person name="Beyer S."/>
            <person name="Bode E."/>
            <person name="Bode H.B."/>
            <person name="Bolten C.J."/>
            <person name="Choudhuri J.V."/>
            <person name="Doss S."/>
            <person name="Elnakady Y.A."/>
            <person name="Frank B."/>
            <person name="Gaigalat L."/>
            <person name="Goesmann A."/>
            <person name="Groeger C."/>
            <person name="Gross F."/>
            <person name="Jelsbak L."/>
            <person name="Jelsbak L."/>
            <person name="Kalinowski J."/>
            <person name="Kegler C."/>
            <person name="Knauber T."/>
            <person name="Konietzny S."/>
            <person name="Kopp M."/>
            <person name="Krause L."/>
            <person name="Krug D."/>
            <person name="Linke B."/>
            <person name="Mahmud T."/>
            <person name="Martinez-Arias R."/>
            <person name="McHardy A.C."/>
            <person name="Merai M."/>
            <person name="Meyer F."/>
            <person name="Mormann S."/>
            <person name="Munoz-Dorado J."/>
            <person name="Perez J."/>
            <person name="Pradella S."/>
            <person name="Rachid S."/>
            <person name="Raddatz G."/>
            <person name="Rosenau F."/>
            <person name="Rueckert C."/>
            <person name="Sasse F."/>
            <person name="Scharfe M."/>
            <person name="Schuster S.C."/>
            <person name="Suen G."/>
            <person name="Treuner-Lange A."/>
            <person name="Velicer G.J."/>
            <person name="Vorholter F.-J."/>
            <person name="Weissman K.J."/>
            <person name="Welch R.D."/>
            <person name="Wenzel S.C."/>
            <person name="Whitworth D.E."/>
            <person name="Wilhelm S."/>
            <person name="Wittmann C."/>
            <person name="Bloecker H."/>
            <person name="Puehler A."/>
            <person name="Mueller R."/>
        </authorList>
    </citation>
    <scope>NUCLEOTIDE SEQUENCE [LARGE SCALE GENOMIC DNA]</scope>
    <source>
        <strain evidence="3">So ce56</strain>
    </source>
</reference>
<feature type="chain" id="PRO_5002738325" description="Secreted protein" evidence="1">
    <location>
        <begin position="27"/>
        <end position="510"/>
    </location>
</feature>
<dbReference type="Proteomes" id="UP000002139">
    <property type="component" value="Chromosome"/>
</dbReference>
<keyword evidence="3" id="KW-1185">Reference proteome</keyword>
<dbReference type="eggNOG" id="COG3210">
    <property type="taxonomic scope" value="Bacteria"/>
</dbReference>
<dbReference type="HOGENOM" id="CLU_534094_0_0_7"/>
<feature type="signal peptide" evidence="1">
    <location>
        <begin position="1"/>
        <end position="26"/>
    </location>
</feature>
<evidence type="ECO:0000256" key="1">
    <source>
        <dbReference type="SAM" id="SignalP"/>
    </source>
</evidence>
<dbReference type="OrthoDB" id="9804931at2"/>
<accession>A9F191</accession>
<evidence type="ECO:0008006" key="4">
    <source>
        <dbReference type="Google" id="ProtNLM"/>
    </source>
</evidence>
<organism evidence="2 3">
    <name type="scientific">Sorangium cellulosum (strain So ce56)</name>
    <name type="common">Polyangium cellulosum (strain So ce56)</name>
    <dbReference type="NCBI Taxonomy" id="448385"/>
    <lineage>
        <taxon>Bacteria</taxon>
        <taxon>Pseudomonadati</taxon>
        <taxon>Myxococcota</taxon>
        <taxon>Polyangia</taxon>
        <taxon>Polyangiales</taxon>
        <taxon>Polyangiaceae</taxon>
        <taxon>Sorangium</taxon>
    </lineage>
</organism>
<dbReference type="STRING" id="448385.sce1186"/>
<dbReference type="KEGG" id="scl:sce1186"/>
<evidence type="ECO:0000313" key="2">
    <source>
        <dbReference type="EMBL" id="CAN91343.1"/>
    </source>
</evidence>
<gene>
    <name evidence="2" type="ordered locus">sce1186</name>
</gene>
<dbReference type="NCBIfam" id="TIGR04393">
    <property type="entry name" value="rpt_T5SS_PEPC"/>
    <property type="match status" value="3"/>
</dbReference>
<dbReference type="BioCyc" id="SCEL448385:SCE_RS06180-MONOMER"/>
<proteinExistence type="predicted"/>
<keyword evidence="1" id="KW-0732">Signal</keyword>
<name>A9F191_SORC5</name>
<protein>
    <recommendedName>
        <fullName evidence="4">Secreted protein</fullName>
    </recommendedName>
</protein>
<dbReference type="AlphaFoldDB" id="A9F191"/>
<dbReference type="EMBL" id="AM746676">
    <property type="protein sequence ID" value="CAN91343.1"/>
    <property type="molecule type" value="Genomic_DNA"/>
</dbReference>
<sequence length="510" mass="52300">MNQQARTAFSVLLVAASMGAAGPAYAGVSVSGNVTPAVADPGDPWDLGANALVVGSALNDEEPMGEVIVSHQGTLISAGASVAAVPYSSGRVQVIGYGSRWINHGQLALGLRTGASGSLLVRRGAQVTTDDLVLGVRGYAAMGYVLVEGYDASLTSHTNAYIGRSEELSVLEIKQGGSFFSNNVFIATCQICQGDVNVTGSATRWVNTGEFVVGANGGARLRIEQGAQLFTANAQIETRPGGPYNFASSAIVRGWDATWTNEGLLRVGAAGHGELTVGAYGTLVTEETEIRSTYGHGFVRVNEPYASWRNSGDVTIYATFSISPSLLVDGRGKVSIGGLLRITPLFEGAAPGPEPIVRLTRGELAAGAIEIQARDFDFAGGRLSTGSFVGDLANTQAGVLSVGEVYASTDVAGDYSQGPSATLSATVAGPGAAPLLVVDGDVSLDGVLEVVPADDTAPFQAGDTVVLLDWSGELTGTFADVHIALPLAPGLAWDTSALYTTGEITVVPSA</sequence>
<evidence type="ECO:0000313" key="3">
    <source>
        <dbReference type="Proteomes" id="UP000002139"/>
    </source>
</evidence>